<dbReference type="CDD" id="cd00060">
    <property type="entry name" value="FHA"/>
    <property type="match status" value="1"/>
</dbReference>
<evidence type="ECO:0000256" key="2">
    <source>
        <dbReference type="SAM" id="MobiDB-lite"/>
    </source>
</evidence>
<keyword evidence="1" id="KW-0597">Phosphoprotein</keyword>
<dbReference type="PROSITE" id="PS50006">
    <property type="entry name" value="FHA_DOMAIN"/>
    <property type="match status" value="1"/>
</dbReference>
<dbReference type="Pfam" id="PF00498">
    <property type="entry name" value="FHA"/>
    <property type="match status" value="1"/>
</dbReference>
<protein>
    <submittedName>
        <fullName evidence="4">FHA domain-containing protein</fullName>
    </submittedName>
</protein>
<keyword evidence="5" id="KW-1185">Reference proteome</keyword>
<proteinExistence type="predicted"/>
<dbReference type="Gene3D" id="2.60.200.20">
    <property type="match status" value="1"/>
</dbReference>
<sequence length="205" mass="22253">MSSLRFPPPPEFGWYEDDVESSAVAVESVTGESSYDGFAAGGRQSASAPVATDESDKLEDDRTSVRNIADARGDVSDEDWDGTVLSSSFTMKEPSKSYRLYNEATGQDVTITCSVLLGRHPSATVPEGAKSVRFNDPTRTMSRNHAAVSIDRDGTLWIEDYGSLNGTYVIHDETETQVSQGTPIELEVPAVIRMGDQFIQCTEVG</sequence>
<feature type="region of interest" description="Disordered" evidence="2">
    <location>
        <begin position="33"/>
        <end position="61"/>
    </location>
</feature>
<gene>
    <name evidence="4" type="ORF">BBOMB_0705</name>
</gene>
<evidence type="ECO:0000313" key="4">
    <source>
        <dbReference type="EMBL" id="KFF31358.1"/>
    </source>
</evidence>
<accession>A0A080N2T8</accession>
<dbReference type="InterPro" id="IPR000253">
    <property type="entry name" value="FHA_dom"/>
</dbReference>
<dbReference type="STRING" id="1341695.BBOMB_0705"/>
<name>A0A080N2T8_9BIFI</name>
<evidence type="ECO:0000313" key="5">
    <source>
        <dbReference type="Proteomes" id="UP000028730"/>
    </source>
</evidence>
<dbReference type="SUPFAM" id="SSF49879">
    <property type="entry name" value="SMAD/FHA domain"/>
    <property type="match status" value="1"/>
</dbReference>
<organism evidence="4 5">
    <name type="scientific">Bifidobacterium bombi DSM 19703</name>
    <dbReference type="NCBI Taxonomy" id="1341695"/>
    <lineage>
        <taxon>Bacteria</taxon>
        <taxon>Bacillati</taxon>
        <taxon>Actinomycetota</taxon>
        <taxon>Actinomycetes</taxon>
        <taxon>Bifidobacteriales</taxon>
        <taxon>Bifidobacteriaceae</taxon>
        <taxon>Bifidobacterium</taxon>
    </lineage>
</organism>
<dbReference type="RefSeq" id="WP_044087169.1">
    <property type="nucleotide sequence ID" value="NZ_ATLK01000001.1"/>
</dbReference>
<comment type="caution">
    <text evidence="4">The sequence shown here is derived from an EMBL/GenBank/DDBJ whole genome shotgun (WGS) entry which is preliminary data.</text>
</comment>
<reference evidence="4 5" key="1">
    <citation type="journal article" date="2014" name="Appl. Environ. Microbiol.">
        <title>Genomic encyclopedia of type strains of the genus Bifidobacterium.</title>
        <authorList>
            <person name="Milani C."/>
            <person name="Lugli G.A."/>
            <person name="Duranti S."/>
            <person name="Turroni F."/>
            <person name="Bottacini F."/>
            <person name="Mangifesta M."/>
            <person name="Sanchez B."/>
            <person name="Viappiani A."/>
            <person name="Mancabelli L."/>
            <person name="Taminiau B."/>
            <person name="Delcenserie V."/>
            <person name="Barrangou R."/>
            <person name="Margolles A."/>
            <person name="van Sinderen D."/>
            <person name="Ventura M."/>
        </authorList>
    </citation>
    <scope>NUCLEOTIDE SEQUENCE [LARGE SCALE GENOMIC DNA]</scope>
    <source>
        <strain evidence="4 5">DSM 19703</strain>
    </source>
</reference>
<dbReference type="eggNOG" id="COG1716">
    <property type="taxonomic scope" value="Bacteria"/>
</dbReference>
<evidence type="ECO:0000259" key="3">
    <source>
        <dbReference type="PROSITE" id="PS50006"/>
    </source>
</evidence>
<feature type="domain" description="FHA" evidence="3">
    <location>
        <begin position="115"/>
        <end position="174"/>
    </location>
</feature>
<dbReference type="EMBL" id="ATLK01000001">
    <property type="protein sequence ID" value="KFF31358.1"/>
    <property type="molecule type" value="Genomic_DNA"/>
</dbReference>
<dbReference type="InterPro" id="IPR008984">
    <property type="entry name" value="SMAD_FHA_dom_sf"/>
</dbReference>
<dbReference type="Proteomes" id="UP000028730">
    <property type="component" value="Unassembled WGS sequence"/>
</dbReference>
<dbReference type="AlphaFoldDB" id="A0A080N2T8"/>
<dbReference type="OrthoDB" id="3254248at2"/>
<evidence type="ECO:0000256" key="1">
    <source>
        <dbReference type="ARBA" id="ARBA00022553"/>
    </source>
</evidence>